<feature type="chain" id="PRO_5040409229" evidence="1">
    <location>
        <begin position="21"/>
        <end position="117"/>
    </location>
</feature>
<keyword evidence="3" id="KW-1185">Reference proteome</keyword>
<evidence type="ECO:0000313" key="2">
    <source>
        <dbReference type="EMBL" id="KAF2023871.1"/>
    </source>
</evidence>
<proteinExistence type="predicted"/>
<dbReference type="Proteomes" id="UP000799777">
    <property type="component" value="Unassembled WGS sequence"/>
</dbReference>
<feature type="signal peptide" evidence="1">
    <location>
        <begin position="1"/>
        <end position="20"/>
    </location>
</feature>
<evidence type="ECO:0000313" key="3">
    <source>
        <dbReference type="Proteomes" id="UP000799777"/>
    </source>
</evidence>
<name>A0A9P4GZ91_9PLEO</name>
<sequence>MQPTLALISALALLTTSVAAVDNALSFTTWPCTDCGVTEGSACQGTDVQNVPSGTCFSLTTPNPLSIVVDFAKESCFLELYGAPDCQGNGPTFGYDSNRPCKPIPVNERTSYQVICP</sequence>
<comment type="caution">
    <text evidence="2">The sequence shown here is derived from an EMBL/GenBank/DDBJ whole genome shotgun (WGS) entry which is preliminary data.</text>
</comment>
<reference evidence="2" key="1">
    <citation type="journal article" date="2020" name="Stud. Mycol.">
        <title>101 Dothideomycetes genomes: a test case for predicting lifestyles and emergence of pathogens.</title>
        <authorList>
            <person name="Haridas S."/>
            <person name="Albert R."/>
            <person name="Binder M."/>
            <person name="Bloem J."/>
            <person name="Labutti K."/>
            <person name="Salamov A."/>
            <person name="Andreopoulos B."/>
            <person name="Baker S."/>
            <person name="Barry K."/>
            <person name="Bills G."/>
            <person name="Bluhm B."/>
            <person name="Cannon C."/>
            <person name="Castanera R."/>
            <person name="Culley D."/>
            <person name="Daum C."/>
            <person name="Ezra D."/>
            <person name="Gonzalez J."/>
            <person name="Henrissat B."/>
            <person name="Kuo A."/>
            <person name="Liang C."/>
            <person name="Lipzen A."/>
            <person name="Lutzoni F."/>
            <person name="Magnuson J."/>
            <person name="Mondo S."/>
            <person name="Nolan M."/>
            <person name="Ohm R."/>
            <person name="Pangilinan J."/>
            <person name="Park H.-J."/>
            <person name="Ramirez L."/>
            <person name="Alfaro M."/>
            <person name="Sun H."/>
            <person name="Tritt A."/>
            <person name="Yoshinaga Y."/>
            <person name="Zwiers L.-H."/>
            <person name="Turgeon B."/>
            <person name="Goodwin S."/>
            <person name="Spatafora J."/>
            <person name="Crous P."/>
            <person name="Grigoriev I."/>
        </authorList>
    </citation>
    <scope>NUCLEOTIDE SEQUENCE</scope>
    <source>
        <strain evidence="2">CBS 110217</strain>
    </source>
</reference>
<accession>A0A9P4GZ91</accession>
<evidence type="ECO:0000256" key="1">
    <source>
        <dbReference type="SAM" id="SignalP"/>
    </source>
</evidence>
<keyword evidence="1" id="KW-0732">Signal</keyword>
<dbReference type="AlphaFoldDB" id="A0A9P4GZ91"/>
<dbReference type="EMBL" id="ML978320">
    <property type="protein sequence ID" value="KAF2023871.1"/>
    <property type="molecule type" value="Genomic_DNA"/>
</dbReference>
<gene>
    <name evidence="2" type="ORF">EK21DRAFT_94561</name>
</gene>
<protein>
    <submittedName>
        <fullName evidence="2">Uncharacterized protein</fullName>
    </submittedName>
</protein>
<organism evidence="2 3">
    <name type="scientific">Setomelanomma holmii</name>
    <dbReference type="NCBI Taxonomy" id="210430"/>
    <lineage>
        <taxon>Eukaryota</taxon>
        <taxon>Fungi</taxon>
        <taxon>Dikarya</taxon>
        <taxon>Ascomycota</taxon>
        <taxon>Pezizomycotina</taxon>
        <taxon>Dothideomycetes</taxon>
        <taxon>Pleosporomycetidae</taxon>
        <taxon>Pleosporales</taxon>
        <taxon>Pleosporineae</taxon>
        <taxon>Phaeosphaeriaceae</taxon>
        <taxon>Setomelanomma</taxon>
    </lineage>
</organism>
<dbReference type="OrthoDB" id="3781137at2759"/>